<dbReference type="Gene3D" id="3.40.50.300">
    <property type="entry name" value="P-loop containing nucleotide triphosphate hydrolases"/>
    <property type="match status" value="1"/>
</dbReference>
<dbReference type="PROSITE" id="PS00662">
    <property type="entry name" value="T2SP_E"/>
    <property type="match status" value="1"/>
</dbReference>
<comment type="caution">
    <text evidence="6">The sequence shown here is derived from an EMBL/GenBank/DDBJ whole genome shotgun (WGS) entry which is preliminary data.</text>
</comment>
<gene>
    <name evidence="6" type="primary">gspE</name>
    <name evidence="5" type="ORF">A7D45_09480</name>
    <name evidence="6" type="ORF">EKD96_03575</name>
</gene>
<evidence type="ECO:0000256" key="1">
    <source>
        <dbReference type="ARBA" id="ARBA00006611"/>
    </source>
</evidence>
<evidence type="ECO:0000256" key="2">
    <source>
        <dbReference type="ARBA" id="ARBA00022741"/>
    </source>
</evidence>
<dbReference type="SUPFAM" id="SSF52540">
    <property type="entry name" value="P-loop containing nucleoside triphosphate hydrolases"/>
    <property type="match status" value="1"/>
</dbReference>
<dbReference type="Pfam" id="PF05157">
    <property type="entry name" value="MshEN"/>
    <property type="match status" value="1"/>
</dbReference>
<dbReference type="Gene3D" id="3.30.450.90">
    <property type="match status" value="1"/>
</dbReference>
<sequence>MKDAQLNTLCQRHQAVLINSASNSITVAVVDAPSHALLDALHFATQKQIDIVCWTRQQMENHRHKPDQAPSANAAKGGETAAQLLNQTLRSAMAKRASDIHLEPGASRYRIRLRIDGVLHILQDIAKETGLALTARLKVLGNLDIAEHRLPQDGQFTVDLAGDSISFRIATLPCKEGEKVVLRLLHQVEQTLDLDTLGMSGAQLTAFRQALQQPQGLVLVTGPTGSGKTVTLYSALQTRNTPGINLCSVEDPIEIPLDGINQTQIHPRAGLTFQNVLRALLRQDPDIIMVGEIRDGDTAEIAIKAAQTGHLVLSTLHTNSTSETLIRLQQMGVARWMISSALTLVVAQRLVRKLCPHCKQRLSDPVVLSPNLWPSALPRWQANGCQHCYHGFYGRTALFEVLTVTPALRQLIASGASAQALETHLQQTGTGTLFENGCRAVEQGMTSFEEILRVLGMPHER</sequence>
<dbReference type="GO" id="GO:0005886">
    <property type="term" value="C:plasma membrane"/>
    <property type="evidence" value="ECO:0007669"/>
    <property type="project" value="TreeGrafter"/>
</dbReference>
<organism evidence="6">
    <name type="scientific">Salmonella enterica</name>
    <name type="common">Salmonella choleraesuis</name>
    <dbReference type="NCBI Taxonomy" id="28901"/>
    <lineage>
        <taxon>Bacteria</taxon>
        <taxon>Pseudomonadati</taxon>
        <taxon>Pseudomonadota</taxon>
        <taxon>Gammaproteobacteria</taxon>
        <taxon>Enterobacterales</taxon>
        <taxon>Enterobacteriaceae</taxon>
        <taxon>Salmonella</taxon>
    </lineage>
</organism>
<evidence type="ECO:0000313" key="6">
    <source>
        <dbReference type="EMBL" id="RXL25958.1"/>
    </source>
</evidence>
<dbReference type="CDD" id="cd01129">
    <property type="entry name" value="PulE-GspE-like"/>
    <property type="match status" value="1"/>
</dbReference>
<keyword evidence="2" id="KW-0547">Nucleotide-binding</keyword>
<evidence type="ECO:0000259" key="4">
    <source>
        <dbReference type="PROSITE" id="PS00662"/>
    </source>
</evidence>
<dbReference type="Pfam" id="PF00437">
    <property type="entry name" value="T2SSE"/>
    <property type="match status" value="1"/>
</dbReference>
<keyword evidence="3" id="KW-0067">ATP-binding</keyword>
<reference evidence="5" key="1">
    <citation type="submission" date="2018-08" db="EMBL/GenBank/DDBJ databases">
        <title>Whole genome sequencing of Salmonella enterica serotype newport.</title>
        <authorList>
            <person name="Bell R."/>
        </authorList>
    </citation>
    <scope>NUCLEOTIDE SEQUENCE [LARGE SCALE GENOMIC DNA]</scope>
    <source>
        <strain evidence="5">CFSAN048053</strain>
    </source>
</reference>
<dbReference type="RefSeq" id="WP_000650586.1">
    <property type="nucleotide sequence ID" value="NZ_NLBR02000007.1"/>
</dbReference>
<evidence type="ECO:0000313" key="5">
    <source>
        <dbReference type="EMBL" id="RIP29478.1"/>
    </source>
</evidence>
<dbReference type="Proteomes" id="UP000885256">
    <property type="component" value="Unassembled WGS sequence"/>
</dbReference>
<dbReference type="PANTHER" id="PTHR30258">
    <property type="entry name" value="TYPE II SECRETION SYSTEM PROTEIN GSPE-RELATED"/>
    <property type="match status" value="1"/>
</dbReference>
<dbReference type="PANTHER" id="PTHR30258:SF1">
    <property type="entry name" value="PROTEIN TRANSPORT PROTEIN HOFB HOMOLOG"/>
    <property type="match status" value="1"/>
</dbReference>
<feature type="domain" description="Bacterial type II secretion system protein E" evidence="4">
    <location>
        <begin position="281"/>
        <end position="295"/>
    </location>
</feature>
<dbReference type="Proteomes" id="UP000839536">
    <property type="component" value="Unassembled WGS sequence"/>
</dbReference>
<proteinExistence type="inferred from homology"/>
<dbReference type="GO" id="GO:0005524">
    <property type="term" value="F:ATP binding"/>
    <property type="evidence" value="ECO:0007669"/>
    <property type="project" value="UniProtKB-KW"/>
</dbReference>
<dbReference type="InterPro" id="IPR001482">
    <property type="entry name" value="T2SS/T4SS_dom"/>
</dbReference>
<dbReference type="EMBL" id="SDIQ01000005">
    <property type="protein sequence ID" value="RXL25958.1"/>
    <property type="molecule type" value="Genomic_DNA"/>
</dbReference>
<dbReference type="AlphaFoldDB" id="A0A2W7DNW6"/>
<dbReference type="InterPro" id="IPR027417">
    <property type="entry name" value="P-loop_NTPase"/>
</dbReference>
<name>A0A2W7DNW6_SALER</name>
<comment type="similarity">
    <text evidence="1">Belongs to the GSP E family.</text>
</comment>
<dbReference type="InterPro" id="IPR007831">
    <property type="entry name" value="T2SS_GspE_N"/>
</dbReference>
<protein>
    <submittedName>
        <fullName evidence="6">Type II secretion system protein GspE</fullName>
    </submittedName>
</protein>
<dbReference type="EMBL" id="QWJL01000006">
    <property type="protein sequence ID" value="RIP29478.1"/>
    <property type="molecule type" value="Genomic_DNA"/>
</dbReference>
<dbReference type="GO" id="GO:0016887">
    <property type="term" value="F:ATP hydrolysis activity"/>
    <property type="evidence" value="ECO:0007669"/>
    <property type="project" value="TreeGrafter"/>
</dbReference>
<dbReference type="FunFam" id="3.40.50.300:FF:000398">
    <property type="entry name" value="Type IV pilus assembly ATPase PilB"/>
    <property type="match status" value="1"/>
</dbReference>
<evidence type="ECO:0000256" key="3">
    <source>
        <dbReference type="ARBA" id="ARBA00022840"/>
    </source>
</evidence>
<reference evidence="6" key="2">
    <citation type="submission" date="2019-01" db="EMBL/GenBank/DDBJ databases">
        <title>Whole genome sequencing of Salmonella enterica.</title>
        <authorList>
            <person name="Cao G."/>
        </authorList>
    </citation>
    <scope>NUCLEOTIDE SEQUENCE [LARGE SCALE GENOMIC DNA]</scope>
    <source>
        <strain evidence="6">CFSAN074594</strain>
    </source>
</reference>
<accession>A0A2W7DNW6</accession>
<dbReference type="NCBIfam" id="NF007755">
    <property type="entry name" value="PRK10436.1"/>
    <property type="match status" value="1"/>
</dbReference>